<protein>
    <submittedName>
        <fullName evidence="3">Substrate-binding periplasmic protein</fullName>
    </submittedName>
</protein>
<dbReference type="Gene3D" id="3.40.190.10">
    <property type="entry name" value="Periplasmic binding protein-like II"/>
    <property type="match status" value="2"/>
</dbReference>
<dbReference type="PANTHER" id="PTHR35936">
    <property type="entry name" value="MEMBRANE-BOUND LYTIC MUREIN TRANSGLYCOSYLASE F"/>
    <property type="match status" value="1"/>
</dbReference>
<proteinExistence type="predicted"/>
<dbReference type="EMBL" id="JBHRTI010000004">
    <property type="protein sequence ID" value="MFC3147537.1"/>
    <property type="molecule type" value="Genomic_DNA"/>
</dbReference>
<dbReference type="PANTHER" id="PTHR35936:SF25">
    <property type="entry name" value="ABC TRANSPORTER SUBSTRATE-BINDING PROTEIN"/>
    <property type="match status" value="1"/>
</dbReference>
<dbReference type="InterPro" id="IPR001638">
    <property type="entry name" value="Solute-binding_3/MltF_N"/>
</dbReference>
<evidence type="ECO:0000259" key="2">
    <source>
        <dbReference type="SMART" id="SM00062"/>
    </source>
</evidence>
<evidence type="ECO:0000313" key="4">
    <source>
        <dbReference type="Proteomes" id="UP001595556"/>
    </source>
</evidence>
<dbReference type="SMART" id="SM00062">
    <property type="entry name" value="PBPb"/>
    <property type="match status" value="1"/>
</dbReference>
<keyword evidence="4" id="KW-1185">Reference proteome</keyword>
<keyword evidence="1" id="KW-0732">Signal</keyword>
<reference evidence="4" key="1">
    <citation type="journal article" date="2019" name="Int. J. Syst. Evol. Microbiol.">
        <title>The Global Catalogue of Microorganisms (GCM) 10K type strain sequencing project: providing services to taxonomists for standard genome sequencing and annotation.</title>
        <authorList>
            <consortium name="The Broad Institute Genomics Platform"/>
            <consortium name="The Broad Institute Genome Sequencing Center for Infectious Disease"/>
            <person name="Wu L."/>
            <person name="Ma J."/>
        </authorList>
    </citation>
    <scope>NUCLEOTIDE SEQUENCE [LARGE SCALE GENOMIC DNA]</scope>
    <source>
        <strain evidence="4">KCTC 52168</strain>
    </source>
</reference>
<dbReference type="SUPFAM" id="SSF53850">
    <property type="entry name" value="Periplasmic binding protein-like II"/>
    <property type="match status" value="1"/>
</dbReference>
<gene>
    <name evidence="3" type="ORF">ACFOEN_07770</name>
</gene>
<evidence type="ECO:0000256" key="1">
    <source>
        <dbReference type="ARBA" id="ARBA00022729"/>
    </source>
</evidence>
<dbReference type="Pfam" id="PF00497">
    <property type="entry name" value="SBP_bac_3"/>
    <property type="match status" value="1"/>
</dbReference>
<organism evidence="3 4">
    <name type="scientific">Piscinibacterium candidicorallinum</name>
    <dbReference type="NCBI Taxonomy" id="1793872"/>
    <lineage>
        <taxon>Bacteria</taxon>
        <taxon>Pseudomonadati</taxon>
        <taxon>Pseudomonadota</taxon>
        <taxon>Betaproteobacteria</taxon>
        <taxon>Burkholderiales</taxon>
        <taxon>Piscinibacterium</taxon>
    </lineage>
</organism>
<dbReference type="Proteomes" id="UP001595556">
    <property type="component" value="Unassembled WGS sequence"/>
</dbReference>
<feature type="domain" description="Solute-binding protein family 3/N-terminal" evidence="2">
    <location>
        <begin position="32"/>
        <end position="261"/>
    </location>
</feature>
<name>A0ABV7H859_9BURK</name>
<comment type="caution">
    <text evidence="3">The sequence shown here is derived from an EMBL/GenBank/DDBJ whole genome shotgun (WGS) entry which is preliminary data.</text>
</comment>
<evidence type="ECO:0000313" key="3">
    <source>
        <dbReference type="EMBL" id="MFC3147537.1"/>
    </source>
</evidence>
<accession>A0ABV7H859</accession>
<dbReference type="RefSeq" id="WP_377302739.1">
    <property type="nucleotide sequence ID" value="NZ_CP180191.1"/>
</dbReference>
<sequence>MWTVRSARLWRAWWLGWSVLLAAGWANACERSVRWNPDPPFTQIDARGEVVGIDADIVREALKRMGCTVRWVQLPWARALLELEAGRLDVLPGAFKRPEREEYAWFSDPRPTPRNVLYASREARAKWPLKQIDELPRVGFRLGVQINVAYGHAYDELLKDEAYARSITRQSNRLNLWQMVANGRLDGVIASEDTAAIELAELKLDARILPTRIVVSEEAARFAFGKRAVEESFVRQFNQVMAQMRREGLIQRIQRRYLSPTH</sequence>